<organism evidence="2">
    <name type="scientific">marine sediment metagenome</name>
    <dbReference type="NCBI Taxonomy" id="412755"/>
    <lineage>
        <taxon>unclassified sequences</taxon>
        <taxon>metagenomes</taxon>
        <taxon>ecological metagenomes</taxon>
    </lineage>
</organism>
<feature type="non-terminal residue" evidence="2">
    <location>
        <position position="110"/>
    </location>
</feature>
<gene>
    <name evidence="2" type="ORF">S01H1_11123</name>
</gene>
<keyword evidence="1" id="KW-0472">Membrane</keyword>
<dbReference type="AlphaFoldDB" id="X0TLD6"/>
<protein>
    <submittedName>
        <fullName evidence="2">Uncharacterized protein</fullName>
    </submittedName>
</protein>
<comment type="caution">
    <text evidence="2">The sequence shown here is derived from an EMBL/GenBank/DDBJ whole genome shotgun (WGS) entry which is preliminary data.</text>
</comment>
<evidence type="ECO:0000313" key="2">
    <source>
        <dbReference type="EMBL" id="GAF76910.1"/>
    </source>
</evidence>
<proteinExistence type="predicted"/>
<name>X0TLD6_9ZZZZ</name>
<reference evidence="2" key="1">
    <citation type="journal article" date="2014" name="Front. Microbiol.">
        <title>High frequency of phylogenetically diverse reductive dehalogenase-homologous genes in deep subseafloor sedimentary metagenomes.</title>
        <authorList>
            <person name="Kawai M."/>
            <person name="Futagami T."/>
            <person name="Toyoda A."/>
            <person name="Takaki Y."/>
            <person name="Nishi S."/>
            <person name="Hori S."/>
            <person name="Arai W."/>
            <person name="Tsubouchi T."/>
            <person name="Morono Y."/>
            <person name="Uchiyama I."/>
            <person name="Ito T."/>
            <person name="Fujiyama A."/>
            <person name="Inagaki F."/>
            <person name="Takami H."/>
        </authorList>
    </citation>
    <scope>NUCLEOTIDE SEQUENCE</scope>
    <source>
        <strain evidence="2">Expedition CK06-06</strain>
    </source>
</reference>
<keyword evidence="1" id="KW-1133">Transmembrane helix</keyword>
<evidence type="ECO:0000256" key="1">
    <source>
        <dbReference type="SAM" id="Phobius"/>
    </source>
</evidence>
<feature type="transmembrane region" description="Helical" evidence="1">
    <location>
        <begin position="6"/>
        <end position="24"/>
    </location>
</feature>
<sequence length="110" mass="13038">MVMKKIGVFVGILIIVLIILFFIIKSDKALSDEEIKEIIMEATDDEIIAVYYYDECYMPDKEYEKIYIVVTKLKEKFVHGMMGEFEYKYYFLDKDGNIFIENYNPDETIG</sequence>
<accession>X0TLD6</accession>
<keyword evidence="1" id="KW-0812">Transmembrane</keyword>
<dbReference type="EMBL" id="BARS01005671">
    <property type="protein sequence ID" value="GAF76910.1"/>
    <property type="molecule type" value="Genomic_DNA"/>
</dbReference>